<dbReference type="InterPro" id="IPR013083">
    <property type="entry name" value="Znf_RING/FYVE/PHD"/>
</dbReference>
<dbReference type="InterPro" id="IPR001841">
    <property type="entry name" value="Znf_RING"/>
</dbReference>
<dbReference type="EC" id="2.3.2.27" evidence="14"/>
<dbReference type="EMBL" id="JAEUBE010000084">
    <property type="protein sequence ID" value="KAH3670927.1"/>
    <property type="molecule type" value="Genomic_DNA"/>
</dbReference>
<name>A0A9P8PFJ2_9ASCO</name>
<evidence type="ECO:0000256" key="14">
    <source>
        <dbReference type="RuleBase" id="RU365038"/>
    </source>
</evidence>
<evidence type="ECO:0000256" key="11">
    <source>
        <dbReference type="ARBA" id="ARBA00023054"/>
    </source>
</evidence>
<dbReference type="Gene3D" id="3.30.40.10">
    <property type="entry name" value="Zinc/RING finger domain, C3HC4 (zinc finger)"/>
    <property type="match status" value="1"/>
</dbReference>
<evidence type="ECO:0000256" key="6">
    <source>
        <dbReference type="ARBA" id="ARBA00022723"/>
    </source>
</evidence>
<evidence type="ECO:0000313" key="18">
    <source>
        <dbReference type="Proteomes" id="UP000769157"/>
    </source>
</evidence>
<dbReference type="Proteomes" id="UP000769157">
    <property type="component" value="Unassembled WGS sequence"/>
</dbReference>
<keyword evidence="8 14" id="KW-0833">Ubl conjugation pathway</keyword>
<protein>
    <recommendedName>
        <fullName evidence="14">E3 ubiquitin protein ligase</fullName>
        <ecNumber evidence="14">2.3.2.27</ecNumber>
    </recommendedName>
</protein>
<evidence type="ECO:0000313" key="17">
    <source>
        <dbReference type="EMBL" id="KAH3670927.1"/>
    </source>
</evidence>
<dbReference type="RefSeq" id="XP_046064295.1">
    <property type="nucleotide sequence ID" value="XM_046207681.1"/>
</dbReference>
<reference evidence="17" key="2">
    <citation type="submission" date="2021-01" db="EMBL/GenBank/DDBJ databases">
        <authorList>
            <person name="Schikora-Tamarit M.A."/>
        </authorList>
    </citation>
    <scope>NUCLEOTIDE SEQUENCE</scope>
    <source>
        <strain evidence="17">CBS6075</strain>
    </source>
</reference>
<dbReference type="GO" id="GO:0008270">
    <property type="term" value="F:zinc ion binding"/>
    <property type="evidence" value="ECO:0007669"/>
    <property type="project" value="UniProtKB-KW"/>
</dbReference>
<dbReference type="PROSITE" id="PS00518">
    <property type="entry name" value="ZF_RING_1"/>
    <property type="match status" value="1"/>
</dbReference>
<comment type="similarity">
    <text evidence="4 14">Belongs to the BRE1 family.</text>
</comment>
<evidence type="ECO:0000256" key="10">
    <source>
        <dbReference type="ARBA" id="ARBA00022853"/>
    </source>
</evidence>
<reference evidence="17" key="1">
    <citation type="journal article" date="2021" name="Open Biol.">
        <title>Shared evolutionary footprints suggest mitochondrial oxidative damage underlies multiple complex I losses in fungi.</title>
        <authorList>
            <person name="Schikora-Tamarit M.A."/>
            <person name="Marcet-Houben M."/>
            <person name="Nosek J."/>
            <person name="Gabaldon T."/>
        </authorList>
    </citation>
    <scope>NUCLEOTIDE SEQUENCE</scope>
    <source>
        <strain evidence="17">CBS6075</strain>
    </source>
</reference>
<sequence>MSTVKRPGSPAPEVSKILKKVKKSQEPLDELSEVGALTQEDVVYYQKEAIYRLMNLYRSRNRRLDQDLKLLAEHYSKVYRCYSILNSWWSELVEHFKTHEKLDIKSDINEKVLISVDDSAGDESQKLEETRVALINMIQPILSLPVPNADDKIATLQESLANLTSFKSQLEHENKTLKDKIEELNLEIDNYITQKDRSESKTLNRISDAKKTDEVSVKEQTPEVKVENGEQKALPEASTVEFENLKVEVEELKAKNNVFTEQLDQKMKDIQSLELRLSDLSSKLLDPTEEDLQKSAVYQNLVAKNAELNTELSKVKYESSKIESQFLALESSITQNKSALEEKLHTEMKSNNAYVQKLETDLTRIRADRDELQAQMSVLKAEKGKSELTEEYRKMNELLEERLKNLEEGVKGDVEAEATSSEDVATLQKHNSILTMELRQLEEAFKQTRQLANSKLQKYADSDSFINKLNVEKNKADQKYFQAMRSKDSLTSQNRILSSNLTKQNELIEVLRTNEKNMVKKFEIEQQLYEKLKGLEIVFKNDLNFQVNKNKELELKLRSTTQINQELQAKLNKRQETLSEQQKSVSALEAEAKGLSSKVKSLESLLMKYRTNNPAASAQDEEINQALLAMTKCQLCNKNFKDLTLKVCGHCFCSDCINDRLNSRMRKCPNCNQQFSSYDVLTIHL</sequence>
<evidence type="ECO:0000256" key="13">
    <source>
        <dbReference type="PROSITE-ProRule" id="PRU00175"/>
    </source>
</evidence>
<keyword evidence="18" id="KW-1185">Reference proteome</keyword>
<dbReference type="GO" id="GO:0016567">
    <property type="term" value="P:protein ubiquitination"/>
    <property type="evidence" value="ECO:0007669"/>
    <property type="project" value="UniProtKB-UniRule"/>
</dbReference>
<dbReference type="SMART" id="SM00184">
    <property type="entry name" value="RING"/>
    <property type="match status" value="1"/>
</dbReference>
<evidence type="ECO:0000256" key="12">
    <source>
        <dbReference type="ARBA" id="ARBA00023242"/>
    </source>
</evidence>
<dbReference type="GO" id="GO:0006325">
    <property type="term" value="P:chromatin organization"/>
    <property type="evidence" value="ECO:0007669"/>
    <property type="project" value="UniProtKB-KW"/>
</dbReference>
<comment type="caution">
    <text evidence="17">The sequence shown here is derived from an EMBL/GenBank/DDBJ whole genome shotgun (WGS) entry which is preliminary data.</text>
</comment>
<feature type="domain" description="RING-type" evidence="16">
    <location>
        <begin position="633"/>
        <end position="672"/>
    </location>
</feature>
<dbReference type="InterPro" id="IPR018957">
    <property type="entry name" value="Znf_C3HC4_RING-type"/>
</dbReference>
<accession>A0A9P8PFJ2</accession>
<dbReference type="OrthoDB" id="654191at2759"/>
<evidence type="ECO:0000256" key="7">
    <source>
        <dbReference type="ARBA" id="ARBA00022771"/>
    </source>
</evidence>
<keyword evidence="9 14" id="KW-0862">Zinc</keyword>
<dbReference type="PROSITE" id="PS50089">
    <property type="entry name" value="ZF_RING_2"/>
    <property type="match status" value="1"/>
</dbReference>
<feature type="coiled-coil region" evidence="15">
    <location>
        <begin position="355"/>
        <end position="458"/>
    </location>
</feature>
<feature type="coiled-coil region" evidence="15">
    <location>
        <begin position="242"/>
        <end position="318"/>
    </location>
</feature>
<dbReference type="Pfam" id="PF00097">
    <property type="entry name" value="zf-C3HC4"/>
    <property type="match status" value="1"/>
</dbReference>
<evidence type="ECO:0000259" key="16">
    <source>
        <dbReference type="PROSITE" id="PS50089"/>
    </source>
</evidence>
<dbReference type="PANTHER" id="PTHR23163:SF0">
    <property type="entry name" value="E3 UBIQUITIN-PROTEIN LIGASE BRE1"/>
    <property type="match status" value="1"/>
</dbReference>
<dbReference type="PANTHER" id="PTHR23163">
    <property type="entry name" value="RING FINGER PROTEIN-RELATED"/>
    <property type="match status" value="1"/>
</dbReference>
<dbReference type="InterPro" id="IPR013956">
    <property type="entry name" value="E3_ubiquit_lig_Bre1"/>
</dbReference>
<evidence type="ECO:0000256" key="3">
    <source>
        <dbReference type="ARBA" id="ARBA00004906"/>
    </source>
</evidence>
<evidence type="ECO:0000256" key="5">
    <source>
        <dbReference type="ARBA" id="ARBA00022679"/>
    </source>
</evidence>
<dbReference type="GO" id="GO:0061630">
    <property type="term" value="F:ubiquitin protein ligase activity"/>
    <property type="evidence" value="ECO:0007669"/>
    <property type="project" value="UniProtKB-EC"/>
</dbReference>
<comment type="pathway">
    <text evidence="3 14">Protein modification; protein ubiquitination.</text>
</comment>
<evidence type="ECO:0000256" key="8">
    <source>
        <dbReference type="ARBA" id="ARBA00022786"/>
    </source>
</evidence>
<keyword evidence="12 14" id="KW-0539">Nucleus</keyword>
<dbReference type="GeneID" id="70232606"/>
<dbReference type="GO" id="GO:0033503">
    <property type="term" value="C:HULC complex"/>
    <property type="evidence" value="ECO:0007669"/>
    <property type="project" value="TreeGrafter"/>
</dbReference>
<gene>
    <name evidence="17" type="ORF">OGAPHI_000638</name>
</gene>
<evidence type="ECO:0000256" key="2">
    <source>
        <dbReference type="ARBA" id="ARBA00004123"/>
    </source>
</evidence>
<dbReference type="Pfam" id="PF08647">
    <property type="entry name" value="BRE1"/>
    <property type="match status" value="1"/>
</dbReference>
<comment type="catalytic activity">
    <reaction evidence="1 14">
        <text>S-ubiquitinyl-[E2 ubiquitin-conjugating enzyme]-L-cysteine + [acceptor protein]-L-lysine = [E2 ubiquitin-conjugating enzyme]-L-cysteine + N(6)-ubiquitinyl-[acceptor protein]-L-lysine.</text>
        <dbReference type="EC" id="2.3.2.27"/>
    </reaction>
</comment>
<keyword evidence="11 14" id="KW-0175">Coiled coil</keyword>
<keyword evidence="7 13" id="KW-0863">Zinc-finger</keyword>
<feature type="coiled-coil region" evidence="15">
    <location>
        <begin position="160"/>
        <end position="201"/>
    </location>
</feature>
<dbReference type="CDD" id="cd16499">
    <property type="entry name" value="RING-HC_Bre1-like"/>
    <property type="match status" value="1"/>
</dbReference>
<keyword evidence="5 14" id="KW-0808">Transferase</keyword>
<dbReference type="GO" id="GO:0005634">
    <property type="term" value="C:nucleus"/>
    <property type="evidence" value="ECO:0007669"/>
    <property type="project" value="UniProtKB-SubCell"/>
</dbReference>
<keyword evidence="6 14" id="KW-0479">Metal-binding</keyword>
<keyword evidence="10 14" id="KW-0156">Chromatin regulator</keyword>
<proteinExistence type="inferred from homology"/>
<evidence type="ECO:0000256" key="9">
    <source>
        <dbReference type="ARBA" id="ARBA00022833"/>
    </source>
</evidence>
<organism evidence="17 18">
    <name type="scientific">Ogataea philodendri</name>
    <dbReference type="NCBI Taxonomy" id="1378263"/>
    <lineage>
        <taxon>Eukaryota</taxon>
        <taxon>Fungi</taxon>
        <taxon>Dikarya</taxon>
        <taxon>Ascomycota</taxon>
        <taxon>Saccharomycotina</taxon>
        <taxon>Pichiomycetes</taxon>
        <taxon>Pichiales</taxon>
        <taxon>Pichiaceae</taxon>
        <taxon>Ogataea</taxon>
    </lineage>
</organism>
<dbReference type="SUPFAM" id="SSF57850">
    <property type="entry name" value="RING/U-box"/>
    <property type="match status" value="1"/>
</dbReference>
<evidence type="ECO:0000256" key="4">
    <source>
        <dbReference type="ARBA" id="ARBA00005555"/>
    </source>
</evidence>
<dbReference type="AlphaFoldDB" id="A0A9P8PFJ2"/>
<evidence type="ECO:0000256" key="1">
    <source>
        <dbReference type="ARBA" id="ARBA00000900"/>
    </source>
</evidence>
<feature type="coiled-coil region" evidence="15">
    <location>
        <begin position="550"/>
        <end position="605"/>
    </location>
</feature>
<comment type="subcellular location">
    <subcellularLocation>
        <location evidence="2 14">Nucleus</location>
    </subcellularLocation>
</comment>
<evidence type="ECO:0000256" key="15">
    <source>
        <dbReference type="SAM" id="Coils"/>
    </source>
</evidence>
<dbReference type="InterPro" id="IPR017907">
    <property type="entry name" value="Znf_RING_CS"/>
</dbReference>